<evidence type="ECO:0000313" key="2">
    <source>
        <dbReference type="EMBL" id="EFJ16177.1"/>
    </source>
</evidence>
<dbReference type="GO" id="GO:0005739">
    <property type="term" value="C:mitochondrion"/>
    <property type="evidence" value="ECO:0007669"/>
    <property type="project" value="GOC"/>
</dbReference>
<dbReference type="KEGG" id="smo:SELMODRAFT_59776"/>
<proteinExistence type="predicted"/>
<dbReference type="InParanoid" id="D8SEV9"/>
<dbReference type="Proteomes" id="UP000001514">
    <property type="component" value="Unassembled WGS sequence"/>
</dbReference>
<dbReference type="KEGG" id="smo:SELMODRAFT_59777"/>
<dbReference type="AlphaFoldDB" id="D8SEV9"/>
<dbReference type="EMBL" id="GL377620">
    <property type="protein sequence ID" value="EFJ16177.1"/>
    <property type="molecule type" value="Genomic_DNA"/>
</dbReference>
<dbReference type="GO" id="GO:0006120">
    <property type="term" value="P:mitochondrial electron transport, NADH to ubiquinone"/>
    <property type="evidence" value="ECO:0000318"/>
    <property type="project" value="GO_Central"/>
</dbReference>
<protein>
    <recommendedName>
        <fullName evidence="1">Zinc finger CHCC-type domain-containing protein</fullName>
    </recommendedName>
</protein>
<dbReference type="InterPro" id="IPR019401">
    <property type="entry name" value="Znf_CHCC"/>
</dbReference>
<dbReference type="OrthoDB" id="307899at2759"/>
<dbReference type="PANTHER" id="PTHR13156:SF0">
    <property type="entry name" value="NADH DEHYDROGENASE [UBIQUINONE] IRON-SULFUR PROTEIN 6, MITOCHONDRIAL"/>
    <property type="match status" value="1"/>
</dbReference>
<dbReference type="Gramene" id="EFJ16177">
    <property type="protein sequence ID" value="EFJ16177"/>
    <property type="gene ID" value="SELMODRAFT_59776"/>
</dbReference>
<name>D8SEV9_SELML</name>
<sequence length="72" mass="8232">DHTSKWMHNKEKKSPMQLISEVPPIVVHDRIVACIGGNNLALGHPVEFICLDLPHPQVCKYCGLRYVQDHHH</sequence>
<feature type="non-terminal residue" evidence="3">
    <location>
        <position position="1"/>
    </location>
</feature>
<dbReference type="Pfam" id="PF10276">
    <property type="entry name" value="zf-CHCC"/>
    <property type="match status" value="1"/>
</dbReference>
<dbReference type="EMBL" id="GL377616">
    <property type="protein sequence ID" value="EFJ17046.1"/>
    <property type="molecule type" value="Genomic_DNA"/>
</dbReference>
<feature type="non-terminal residue" evidence="3">
    <location>
        <position position="72"/>
    </location>
</feature>
<dbReference type="FunFam" id="2.60.260.40:FF:000001">
    <property type="entry name" value="NADH dehydrogenase [ubiquinone] iron-sulfur protein 6, mitochondrial"/>
    <property type="match status" value="1"/>
</dbReference>
<dbReference type="eggNOG" id="KOG3456">
    <property type="taxonomic scope" value="Eukaryota"/>
</dbReference>
<dbReference type="FunCoup" id="D8SEV9">
    <property type="interactions" value="334"/>
</dbReference>
<gene>
    <name evidence="2" type="ORF">SELMODRAFT_59776</name>
    <name evidence="3" type="ORF">SELMODRAFT_59777</name>
</gene>
<evidence type="ECO:0000313" key="3">
    <source>
        <dbReference type="EMBL" id="EFJ17046.1"/>
    </source>
</evidence>
<dbReference type="Gramene" id="EFJ17046">
    <property type="protein sequence ID" value="EFJ17046"/>
    <property type="gene ID" value="SELMODRAFT_59777"/>
</dbReference>
<dbReference type="GO" id="GO:0045271">
    <property type="term" value="C:respiratory chain complex I"/>
    <property type="evidence" value="ECO:0000318"/>
    <property type="project" value="GO_Central"/>
</dbReference>
<keyword evidence="4" id="KW-1185">Reference proteome</keyword>
<dbReference type="OMA" id="DYDESHK"/>
<dbReference type="STRING" id="88036.D8SEV9"/>
<dbReference type="PANTHER" id="PTHR13156">
    <property type="entry name" value="NADH-UBIQUINONE OXIDOREDUCTASE 13 KD-A SUBUNIT"/>
    <property type="match status" value="1"/>
</dbReference>
<feature type="domain" description="Zinc finger CHCC-type" evidence="1">
    <location>
        <begin position="30"/>
        <end position="66"/>
    </location>
</feature>
<dbReference type="Gene3D" id="2.60.260.40">
    <property type="entry name" value="q5lls5 like domains"/>
    <property type="match status" value="1"/>
</dbReference>
<evidence type="ECO:0000259" key="1">
    <source>
        <dbReference type="Pfam" id="PF10276"/>
    </source>
</evidence>
<organism evidence="4">
    <name type="scientific">Selaginella moellendorffii</name>
    <name type="common">Spikemoss</name>
    <dbReference type="NCBI Taxonomy" id="88036"/>
    <lineage>
        <taxon>Eukaryota</taxon>
        <taxon>Viridiplantae</taxon>
        <taxon>Streptophyta</taxon>
        <taxon>Embryophyta</taxon>
        <taxon>Tracheophyta</taxon>
        <taxon>Lycopodiopsida</taxon>
        <taxon>Selaginellales</taxon>
        <taxon>Selaginellaceae</taxon>
        <taxon>Selaginella</taxon>
    </lineage>
</organism>
<reference evidence="3 4" key="1">
    <citation type="journal article" date="2011" name="Science">
        <title>The Selaginella genome identifies genetic changes associated with the evolution of vascular plants.</title>
        <authorList>
            <person name="Banks J.A."/>
            <person name="Nishiyama T."/>
            <person name="Hasebe M."/>
            <person name="Bowman J.L."/>
            <person name="Gribskov M."/>
            <person name="dePamphilis C."/>
            <person name="Albert V.A."/>
            <person name="Aono N."/>
            <person name="Aoyama T."/>
            <person name="Ambrose B.A."/>
            <person name="Ashton N.W."/>
            <person name="Axtell M.J."/>
            <person name="Barker E."/>
            <person name="Barker M.S."/>
            <person name="Bennetzen J.L."/>
            <person name="Bonawitz N.D."/>
            <person name="Chapple C."/>
            <person name="Cheng C."/>
            <person name="Correa L.G."/>
            <person name="Dacre M."/>
            <person name="DeBarry J."/>
            <person name="Dreyer I."/>
            <person name="Elias M."/>
            <person name="Engstrom E.M."/>
            <person name="Estelle M."/>
            <person name="Feng L."/>
            <person name="Finet C."/>
            <person name="Floyd S.K."/>
            <person name="Frommer W.B."/>
            <person name="Fujita T."/>
            <person name="Gramzow L."/>
            <person name="Gutensohn M."/>
            <person name="Harholt J."/>
            <person name="Hattori M."/>
            <person name="Heyl A."/>
            <person name="Hirai T."/>
            <person name="Hiwatashi Y."/>
            <person name="Ishikawa M."/>
            <person name="Iwata M."/>
            <person name="Karol K.G."/>
            <person name="Koehler B."/>
            <person name="Kolukisaoglu U."/>
            <person name="Kubo M."/>
            <person name="Kurata T."/>
            <person name="Lalonde S."/>
            <person name="Li K."/>
            <person name="Li Y."/>
            <person name="Litt A."/>
            <person name="Lyons E."/>
            <person name="Manning G."/>
            <person name="Maruyama T."/>
            <person name="Michael T.P."/>
            <person name="Mikami K."/>
            <person name="Miyazaki S."/>
            <person name="Morinaga S."/>
            <person name="Murata T."/>
            <person name="Mueller-Roeber B."/>
            <person name="Nelson D.R."/>
            <person name="Obara M."/>
            <person name="Oguri Y."/>
            <person name="Olmstead R.G."/>
            <person name="Onodera N."/>
            <person name="Petersen B.L."/>
            <person name="Pils B."/>
            <person name="Prigge M."/>
            <person name="Rensing S.A."/>
            <person name="Riano-Pachon D.M."/>
            <person name="Roberts A.W."/>
            <person name="Sato Y."/>
            <person name="Scheller H.V."/>
            <person name="Schulz B."/>
            <person name="Schulz C."/>
            <person name="Shakirov E.V."/>
            <person name="Shibagaki N."/>
            <person name="Shinohara N."/>
            <person name="Shippen D.E."/>
            <person name="Soerensen I."/>
            <person name="Sotooka R."/>
            <person name="Sugimoto N."/>
            <person name="Sugita M."/>
            <person name="Sumikawa N."/>
            <person name="Tanurdzic M."/>
            <person name="Theissen G."/>
            <person name="Ulvskov P."/>
            <person name="Wakazuki S."/>
            <person name="Weng J.K."/>
            <person name="Willats W.W."/>
            <person name="Wipf D."/>
            <person name="Wolf P.G."/>
            <person name="Yang L."/>
            <person name="Zimmer A.D."/>
            <person name="Zhu Q."/>
            <person name="Mitros T."/>
            <person name="Hellsten U."/>
            <person name="Loque D."/>
            <person name="Otillar R."/>
            <person name="Salamov A."/>
            <person name="Schmutz J."/>
            <person name="Shapiro H."/>
            <person name="Lindquist E."/>
            <person name="Lucas S."/>
            <person name="Rokhsar D."/>
            <person name="Grigoriev I.V."/>
        </authorList>
    </citation>
    <scope>NUCLEOTIDE SEQUENCE [LARGE SCALE GENOMIC DNA]</scope>
</reference>
<evidence type="ECO:0000313" key="4">
    <source>
        <dbReference type="Proteomes" id="UP000001514"/>
    </source>
</evidence>
<dbReference type="HOGENOM" id="CLU_083053_2_1_1"/>
<accession>D8SEV9</accession>